<dbReference type="RefSeq" id="XP_009050145.1">
    <property type="nucleotide sequence ID" value="XM_009051897.1"/>
</dbReference>
<proteinExistence type="predicted"/>
<dbReference type="AlphaFoldDB" id="V4AZL4"/>
<dbReference type="KEGG" id="lgi:LOTGIDRAFT_238831"/>
<feature type="chain" id="PRO_5012994676" evidence="2">
    <location>
        <begin position="16"/>
        <end position="219"/>
    </location>
</feature>
<feature type="region of interest" description="Disordered" evidence="1">
    <location>
        <begin position="138"/>
        <end position="174"/>
    </location>
</feature>
<dbReference type="HOGENOM" id="CLU_1262818_0_0_1"/>
<dbReference type="OrthoDB" id="6152575at2759"/>
<evidence type="ECO:0000256" key="1">
    <source>
        <dbReference type="SAM" id="MobiDB-lite"/>
    </source>
</evidence>
<protein>
    <submittedName>
        <fullName evidence="3">Uncharacterized protein</fullName>
    </submittedName>
</protein>
<dbReference type="Proteomes" id="UP000030746">
    <property type="component" value="Unassembled WGS sequence"/>
</dbReference>
<sequence>MYVLFLLSLVLVAGALPAMKKSAIPVLEAIERCRVLGVDIEAYGSKDEILATTKESNNLRECFDILVSADQTALTEVAMLGVLMKRLQTRQALGEPIYELLSKGLPKGAGAKAVTNGNMSGVGQALLRRHKRQVMPLGEVGEDPGKRARKRRLGLPIGEPGEDVGKRMRQRQQGRARQNYNTWLRKYYAWYQRAQRYYARKRGARPAAAAKPAAKKTAV</sequence>
<dbReference type="GeneID" id="20250881"/>
<evidence type="ECO:0000313" key="3">
    <source>
        <dbReference type="EMBL" id="ESO99186.1"/>
    </source>
</evidence>
<keyword evidence="4" id="KW-1185">Reference proteome</keyword>
<evidence type="ECO:0000313" key="4">
    <source>
        <dbReference type="Proteomes" id="UP000030746"/>
    </source>
</evidence>
<dbReference type="CTD" id="20250881"/>
<evidence type="ECO:0000256" key="2">
    <source>
        <dbReference type="SAM" id="SignalP"/>
    </source>
</evidence>
<gene>
    <name evidence="3" type="ORF">LOTGIDRAFT_238831</name>
</gene>
<keyword evidence="2" id="KW-0732">Signal</keyword>
<reference evidence="3 4" key="1">
    <citation type="journal article" date="2013" name="Nature">
        <title>Insights into bilaterian evolution from three spiralian genomes.</title>
        <authorList>
            <person name="Simakov O."/>
            <person name="Marletaz F."/>
            <person name="Cho S.J."/>
            <person name="Edsinger-Gonzales E."/>
            <person name="Havlak P."/>
            <person name="Hellsten U."/>
            <person name="Kuo D.H."/>
            <person name="Larsson T."/>
            <person name="Lv J."/>
            <person name="Arendt D."/>
            <person name="Savage R."/>
            <person name="Osoegawa K."/>
            <person name="de Jong P."/>
            <person name="Grimwood J."/>
            <person name="Chapman J.A."/>
            <person name="Shapiro H."/>
            <person name="Aerts A."/>
            <person name="Otillar R.P."/>
            <person name="Terry A.Y."/>
            <person name="Boore J.L."/>
            <person name="Grigoriev I.V."/>
            <person name="Lindberg D.R."/>
            <person name="Seaver E.C."/>
            <person name="Weisblat D.A."/>
            <person name="Putnam N.H."/>
            <person name="Rokhsar D.S."/>
        </authorList>
    </citation>
    <scope>NUCLEOTIDE SEQUENCE [LARGE SCALE GENOMIC DNA]</scope>
</reference>
<dbReference type="EMBL" id="KB201091">
    <property type="protein sequence ID" value="ESO99186.1"/>
    <property type="molecule type" value="Genomic_DNA"/>
</dbReference>
<feature type="signal peptide" evidence="2">
    <location>
        <begin position="1"/>
        <end position="15"/>
    </location>
</feature>
<name>V4AZL4_LOTGI</name>
<organism evidence="3 4">
    <name type="scientific">Lottia gigantea</name>
    <name type="common">Giant owl limpet</name>
    <dbReference type="NCBI Taxonomy" id="225164"/>
    <lineage>
        <taxon>Eukaryota</taxon>
        <taxon>Metazoa</taxon>
        <taxon>Spiralia</taxon>
        <taxon>Lophotrochozoa</taxon>
        <taxon>Mollusca</taxon>
        <taxon>Gastropoda</taxon>
        <taxon>Patellogastropoda</taxon>
        <taxon>Lottioidea</taxon>
        <taxon>Lottiidae</taxon>
        <taxon>Lottia</taxon>
    </lineage>
</organism>
<accession>V4AZL4</accession>